<dbReference type="Gramene" id="KQK16130">
    <property type="protein sequence ID" value="KQK16130"/>
    <property type="gene ID" value="BRADI_1g26945v3"/>
</dbReference>
<sequence>MGSTIDHLVTQQLVVRQIMGGAKAPGGMWWSRGSESVMRYMWRVATVFHIHSHMICCEAF</sequence>
<name>A0A0Q3RSS9_BRADI</name>
<dbReference type="Proteomes" id="UP000008810">
    <property type="component" value="Chromosome 1"/>
</dbReference>
<reference evidence="2" key="3">
    <citation type="submission" date="2018-08" db="UniProtKB">
        <authorList>
            <consortium name="EnsemblPlants"/>
        </authorList>
    </citation>
    <scope>IDENTIFICATION</scope>
    <source>
        <strain evidence="2">cv. Bd21</strain>
    </source>
</reference>
<dbReference type="InParanoid" id="A0A0Q3RSS9"/>
<organism evidence="1">
    <name type="scientific">Brachypodium distachyon</name>
    <name type="common">Purple false brome</name>
    <name type="synonym">Trachynia distachya</name>
    <dbReference type="NCBI Taxonomy" id="15368"/>
    <lineage>
        <taxon>Eukaryota</taxon>
        <taxon>Viridiplantae</taxon>
        <taxon>Streptophyta</taxon>
        <taxon>Embryophyta</taxon>
        <taxon>Tracheophyta</taxon>
        <taxon>Spermatophyta</taxon>
        <taxon>Magnoliopsida</taxon>
        <taxon>Liliopsida</taxon>
        <taxon>Poales</taxon>
        <taxon>Poaceae</taxon>
        <taxon>BOP clade</taxon>
        <taxon>Pooideae</taxon>
        <taxon>Stipodae</taxon>
        <taxon>Brachypodieae</taxon>
        <taxon>Brachypodium</taxon>
    </lineage>
</organism>
<evidence type="ECO:0000313" key="3">
    <source>
        <dbReference type="Proteomes" id="UP000008810"/>
    </source>
</evidence>
<gene>
    <name evidence="1" type="ORF">BRADI_1g26945v3</name>
</gene>
<dbReference type="AlphaFoldDB" id="A0A0Q3RSS9"/>
<dbReference type="EnsemblPlants" id="KQK16130">
    <property type="protein sequence ID" value="KQK16130"/>
    <property type="gene ID" value="BRADI_1g26945v3"/>
</dbReference>
<proteinExistence type="predicted"/>
<reference evidence="1 2" key="1">
    <citation type="journal article" date="2010" name="Nature">
        <title>Genome sequencing and analysis of the model grass Brachypodium distachyon.</title>
        <authorList>
            <consortium name="International Brachypodium Initiative"/>
        </authorList>
    </citation>
    <scope>NUCLEOTIDE SEQUENCE [LARGE SCALE GENOMIC DNA]</scope>
    <source>
        <strain evidence="1 2">Bd21</strain>
    </source>
</reference>
<evidence type="ECO:0000313" key="2">
    <source>
        <dbReference type="EnsemblPlants" id="KQK16130"/>
    </source>
</evidence>
<reference evidence="1" key="2">
    <citation type="submission" date="2017-06" db="EMBL/GenBank/DDBJ databases">
        <title>WGS assembly of Brachypodium distachyon.</title>
        <authorList>
            <consortium name="The International Brachypodium Initiative"/>
            <person name="Lucas S."/>
            <person name="Harmon-Smith M."/>
            <person name="Lail K."/>
            <person name="Tice H."/>
            <person name="Grimwood J."/>
            <person name="Bruce D."/>
            <person name="Barry K."/>
            <person name="Shu S."/>
            <person name="Lindquist E."/>
            <person name="Wang M."/>
            <person name="Pitluck S."/>
            <person name="Vogel J.P."/>
            <person name="Garvin D.F."/>
            <person name="Mockler T.C."/>
            <person name="Schmutz J."/>
            <person name="Rokhsar D."/>
            <person name="Bevan M.W."/>
        </authorList>
    </citation>
    <scope>NUCLEOTIDE SEQUENCE</scope>
    <source>
        <strain evidence="1">Bd21</strain>
    </source>
</reference>
<evidence type="ECO:0000313" key="1">
    <source>
        <dbReference type="EMBL" id="KQK16130.1"/>
    </source>
</evidence>
<keyword evidence="3" id="KW-1185">Reference proteome</keyword>
<dbReference type="EMBL" id="CM000880">
    <property type="protein sequence ID" value="KQK16130.1"/>
    <property type="molecule type" value="Genomic_DNA"/>
</dbReference>
<accession>A0A0Q3RSS9</accession>
<protein>
    <submittedName>
        <fullName evidence="1 2">Uncharacterized protein</fullName>
    </submittedName>
</protein>